<evidence type="ECO:0000313" key="2">
    <source>
        <dbReference type="EMBL" id="KZT07498.1"/>
    </source>
</evidence>
<protein>
    <submittedName>
        <fullName evidence="2">Uncharacterized protein</fullName>
    </submittedName>
</protein>
<dbReference type="EMBL" id="KV427619">
    <property type="protein sequence ID" value="KZT07498.1"/>
    <property type="molecule type" value="Genomic_DNA"/>
</dbReference>
<dbReference type="Proteomes" id="UP000076871">
    <property type="component" value="Unassembled WGS sequence"/>
</dbReference>
<evidence type="ECO:0000313" key="3">
    <source>
        <dbReference type="Proteomes" id="UP000076871"/>
    </source>
</evidence>
<name>A0A165EPK3_9APHY</name>
<dbReference type="RefSeq" id="XP_040765238.1">
    <property type="nucleotide sequence ID" value="XM_040911558.1"/>
</dbReference>
<dbReference type="GeneID" id="63828586"/>
<proteinExistence type="predicted"/>
<sequence>MSNPTTPTDSLGRAALSDGTATRRLPSLPQLPERAVTPTQSSPVSYKRSGDGFLMPEPKRSRTLEASTKETPISPTSPQPKRGNTTEASATQKAADAARELQFYIGRVQAYINSMKEEGGDRRAAAAKIQSVVSCWRMVMGYVLEGPEWKWTETELKLLNFPIPISEQETEVQAVMLKAANDAYDSLSMSLKLKLSLGSPSEFGKPGPDGWEKGQRETSGSLRLDGGYRRVKPVLPVD</sequence>
<organism evidence="2 3">
    <name type="scientific">Laetiporus sulphureus 93-53</name>
    <dbReference type="NCBI Taxonomy" id="1314785"/>
    <lineage>
        <taxon>Eukaryota</taxon>
        <taxon>Fungi</taxon>
        <taxon>Dikarya</taxon>
        <taxon>Basidiomycota</taxon>
        <taxon>Agaricomycotina</taxon>
        <taxon>Agaricomycetes</taxon>
        <taxon>Polyporales</taxon>
        <taxon>Laetiporus</taxon>
    </lineage>
</organism>
<accession>A0A165EPK3</accession>
<evidence type="ECO:0000256" key="1">
    <source>
        <dbReference type="SAM" id="MobiDB-lite"/>
    </source>
</evidence>
<feature type="compositionally biased region" description="Polar residues" evidence="1">
    <location>
        <begin position="64"/>
        <end position="76"/>
    </location>
</feature>
<feature type="region of interest" description="Disordered" evidence="1">
    <location>
        <begin position="1"/>
        <end position="93"/>
    </location>
</feature>
<dbReference type="InParanoid" id="A0A165EPK3"/>
<keyword evidence="3" id="KW-1185">Reference proteome</keyword>
<gene>
    <name evidence="2" type="ORF">LAESUDRAFT_749455</name>
</gene>
<feature type="compositionally biased region" description="Polar residues" evidence="1">
    <location>
        <begin position="82"/>
        <end position="92"/>
    </location>
</feature>
<dbReference type="AlphaFoldDB" id="A0A165EPK3"/>
<reference evidence="2 3" key="1">
    <citation type="journal article" date="2016" name="Mol. Biol. Evol.">
        <title>Comparative Genomics of Early-Diverging Mushroom-Forming Fungi Provides Insights into the Origins of Lignocellulose Decay Capabilities.</title>
        <authorList>
            <person name="Nagy L.G."/>
            <person name="Riley R."/>
            <person name="Tritt A."/>
            <person name="Adam C."/>
            <person name="Daum C."/>
            <person name="Floudas D."/>
            <person name="Sun H."/>
            <person name="Yadav J.S."/>
            <person name="Pangilinan J."/>
            <person name="Larsson K.H."/>
            <person name="Matsuura K."/>
            <person name="Barry K."/>
            <person name="Labutti K."/>
            <person name="Kuo R."/>
            <person name="Ohm R.A."/>
            <person name="Bhattacharya S.S."/>
            <person name="Shirouzu T."/>
            <person name="Yoshinaga Y."/>
            <person name="Martin F.M."/>
            <person name="Grigoriev I.V."/>
            <person name="Hibbett D.S."/>
        </authorList>
    </citation>
    <scope>NUCLEOTIDE SEQUENCE [LARGE SCALE GENOMIC DNA]</scope>
    <source>
        <strain evidence="2 3">93-53</strain>
    </source>
</reference>
<feature type="region of interest" description="Disordered" evidence="1">
    <location>
        <begin position="201"/>
        <end position="238"/>
    </location>
</feature>